<feature type="active site" description="Proton donor" evidence="4">
    <location>
        <position position="190"/>
    </location>
</feature>
<evidence type="ECO:0000313" key="7">
    <source>
        <dbReference type="Proteomes" id="UP000637643"/>
    </source>
</evidence>
<evidence type="ECO:0000256" key="4">
    <source>
        <dbReference type="PROSITE-ProRule" id="PRU01100"/>
    </source>
</evidence>
<dbReference type="PANTHER" id="PTHR40079:SF4">
    <property type="entry name" value="GH26 DOMAIN-CONTAINING PROTEIN-RELATED"/>
    <property type="match status" value="1"/>
</dbReference>
<feature type="active site" description="Nucleophile" evidence="4">
    <location>
        <position position="297"/>
    </location>
</feature>
<dbReference type="Gene3D" id="2.60.120.260">
    <property type="entry name" value="Galactose-binding domain-like"/>
    <property type="match status" value="2"/>
</dbReference>
<comment type="similarity">
    <text evidence="1 4">Belongs to the glycosyl hydrolase 26 family.</text>
</comment>
<gene>
    <name evidence="6" type="ORF">GCM10010912_27170</name>
</gene>
<evidence type="ECO:0000256" key="3">
    <source>
        <dbReference type="ARBA" id="ARBA00023295"/>
    </source>
</evidence>
<proteinExistence type="inferred from homology"/>
<dbReference type="PROSITE" id="PS51764">
    <property type="entry name" value="GH26"/>
    <property type="match status" value="1"/>
</dbReference>
<evidence type="ECO:0000259" key="5">
    <source>
        <dbReference type="PROSITE" id="PS51764"/>
    </source>
</evidence>
<dbReference type="Pfam" id="PF09212">
    <property type="entry name" value="CBM27"/>
    <property type="match status" value="1"/>
</dbReference>
<dbReference type="GO" id="GO:0030245">
    <property type="term" value="P:cellulose catabolic process"/>
    <property type="evidence" value="ECO:0007669"/>
    <property type="project" value="InterPro"/>
</dbReference>
<evidence type="ECO:0000256" key="2">
    <source>
        <dbReference type="ARBA" id="ARBA00022801"/>
    </source>
</evidence>
<dbReference type="InterPro" id="IPR008979">
    <property type="entry name" value="Galactose-bd-like_sf"/>
</dbReference>
<reference evidence="6" key="1">
    <citation type="journal article" date="2014" name="Int. J. Syst. Evol. Microbiol.">
        <title>Complete genome sequence of Corynebacterium casei LMG S-19264T (=DSM 44701T), isolated from a smear-ripened cheese.</title>
        <authorList>
            <consortium name="US DOE Joint Genome Institute (JGI-PGF)"/>
            <person name="Walter F."/>
            <person name="Albersmeier A."/>
            <person name="Kalinowski J."/>
            <person name="Ruckert C."/>
        </authorList>
    </citation>
    <scope>NUCLEOTIDE SEQUENCE</scope>
    <source>
        <strain evidence="6">CGMCC 1.16134</strain>
    </source>
</reference>
<name>A0A917CDC5_9BACL</name>
<dbReference type="EMBL" id="BMKR01000009">
    <property type="protein sequence ID" value="GGF80597.1"/>
    <property type="molecule type" value="Genomic_DNA"/>
</dbReference>
<organism evidence="6 7">
    <name type="scientific">Paenibacillus albidus</name>
    <dbReference type="NCBI Taxonomy" id="2041023"/>
    <lineage>
        <taxon>Bacteria</taxon>
        <taxon>Bacillati</taxon>
        <taxon>Bacillota</taxon>
        <taxon>Bacilli</taxon>
        <taxon>Bacillales</taxon>
        <taxon>Paenibacillaceae</taxon>
        <taxon>Paenibacillus</taxon>
    </lineage>
</organism>
<dbReference type="SUPFAM" id="SSF49785">
    <property type="entry name" value="Galactose-binding domain-like"/>
    <property type="match status" value="3"/>
</dbReference>
<evidence type="ECO:0000313" key="6">
    <source>
        <dbReference type="EMBL" id="GGF80597.1"/>
    </source>
</evidence>
<dbReference type="InterPro" id="IPR022790">
    <property type="entry name" value="GH26_dom"/>
</dbReference>
<dbReference type="Proteomes" id="UP000637643">
    <property type="component" value="Unassembled WGS sequence"/>
</dbReference>
<dbReference type="AlphaFoldDB" id="A0A917CDC5"/>
<dbReference type="InterPro" id="IPR000805">
    <property type="entry name" value="Glyco_hydro_26"/>
</dbReference>
<evidence type="ECO:0000256" key="1">
    <source>
        <dbReference type="ARBA" id="ARBA00007754"/>
    </source>
</evidence>
<dbReference type="GO" id="GO:0008810">
    <property type="term" value="F:cellulase activity"/>
    <property type="evidence" value="ECO:0007669"/>
    <property type="project" value="InterPro"/>
</dbReference>
<keyword evidence="2 4" id="KW-0378">Hydrolase</keyword>
<reference evidence="6" key="2">
    <citation type="submission" date="2020-09" db="EMBL/GenBank/DDBJ databases">
        <authorList>
            <person name="Sun Q."/>
            <person name="Zhou Y."/>
        </authorList>
    </citation>
    <scope>NUCLEOTIDE SEQUENCE</scope>
    <source>
        <strain evidence="6">CGMCC 1.16134</strain>
    </source>
</reference>
<dbReference type="InterPro" id="IPR015295">
    <property type="entry name" value="CBM27"/>
</dbReference>
<dbReference type="Pfam" id="PF21253">
    <property type="entry name" value="Mann_GBD_bact"/>
    <property type="match status" value="1"/>
</dbReference>
<dbReference type="Pfam" id="PF03425">
    <property type="entry name" value="CBM_11"/>
    <property type="match status" value="1"/>
</dbReference>
<dbReference type="Gene3D" id="2.60.120.430">
    <property type="entry name" value="Galactose-binding lectin"/>
    <property type="match status" value="1"/>
</dbReference>
<dbReference type="InterPro" id="IPR005087">
    <property type="entry name" value="CBM11"/>
</dbReference>
<accession>A0A917CDC5</accession>
<dbReference type="SUPFAM" id="SSF51445">
    <property type="entry name" value="(Trans)glycosidases"/>
    <property type="match status" value="1"/>
</dbReference>
<comment type="caution">
    <text evidence="6">The sequence shown here is derived from an EMBL/GenBank/DDBJ whole genome shotgun (WGS) entry which is preliminary data.</text>
</comment>
<dbReference type="InterPro" id="IPR049475">
    <property type="entry name" value="Mann_GBD_bact"/>
</dbReference>
<sequence>MTPTPVPTAAPTEEPGANIRVVTLADADATPATRSLFAYLQDIRGKHVLFGHQHATDEALSAPVGNVTSDTYSVVGDHPAMFGWDTLSLEGFEKPGLMTNTPEQNRDNLVAAMKQAYESGGVLALSSHMPNFVTGKDFYDTSGNVVSHILPGGDKHEEFNLFLDKIADFALHLKDDDGNFIPVIFRPFHEQNGGWFWWGAPYTTKEQYIEIYRYTEEYLRDVKGVHNFLYAFSPGSPFNSLEETFLKTYPGDDYVDILGFDTYYDGNNQGWFNTVVDDARLISKLADARGKVAAFTEFGYSNVKPTETADKAFFTKLIAALQSDPDAKRMAYMLTWANFNYESIFVPYRGSVQHGDHELLPDFEQYYDDPYTYFSQDLTNVYNQEVIAAAKKPSMHIVSPTGQETIRTNTTTVRAKVLDQQPSKVVFVTAGSAGEHEMTLNDQGFYAAEWQPTADLNGKSTELTVRVYAADQSVQEETVKIYFGVPEIILKQFTFDQDIAGIQSHGAYPVTIGSDFSHISLEGDGKLAIGVSDLVYTDSWQELKAGLPGIAESVNLQWVNRVSFDVWVPLAAGAKDESANLRAAVELPPSSDKSVTADAAKLADLERISVNGAVYGKYSAVIDLSSSAQIEAATGLSFAIIGSGLQYDGPIYVDNIQLINAYTGESNDPAWVDDFESYKSSDDLLRASYSPNGDTNTIELNTEHAQNGQYALKLDYTLAGQGYTGITKNLGSRDWSGTGKIKFWLVPDASGKKMVVQIKANDISFEYYPSLEDTIPRWVEIPFKDFTTAPWDSANTGKKLDAVNAKNVQAFSIYVNALSGDSYSKDHPFSSTLYIDQIQAVAWSPGDIPDGAEGGTTPPGEAVEPGTLYGFESDTMGWNVEQNFAEATSLSLTSDAYAEGVQAVETGFNLALTSFEVAKYAELNLSGLKTLSAELKLSSGAANVYLYVKTGSGWTWQDKDLFGFC</sequence>
<dbReference type="Pfam" id="PF02156">
    <property type="entry name" value="Glyco_hydro_26"/>
    <property type="match status" value="1"/>
</dbReference>
<dbReference type="Gene3D" id="2.60.40.10">
    <property type="entry name" value="Immunoglobulins"/>
    <property type="match status" value="1"/>
</dbReference>
<dbReference type="GO" id="GO:0016985">
    <property type="term" value="F:mannan endo-1,4-beta-mannosidase activity"/>
    <property type="evidence" value="ECO:0007669"/>
    <property type="project" value="InterPro"/>
</dbReference>
<dbReference type="PRINTS" id="PR00739">
    <property type="entry name" value="GLHYDRLASE26"/>
</dbReference>
<dbReference type="InterPro" id="IPR013783">
    <property type="entry name" value="Ig-like_fold"/>
</dbReference>
<keyword evidence="3 4" id="KW-0326">Glycosidase</keyword>
<dbReference type="Gene3D" id="3.20.20.80">
    <property type="entry name" value="Glycosidases"/>
    <property type="match status" value="1"/>
</dbReference>
<dbReference type="InterPro" id="IPR017853">
    <property type="entry name" value="GH"/>
</dbReference>
<dbReference type="PANTHER" id="PTHR40079">
    <property type="entry name" value="MANNAN ENDO-1,4-BETA-MANNOSIDASE E-RELATED"/>
    <property type="match status" value="1"/>
</dbReference>
<dbReference type="GO" id="GO:0006080">
    <property type="term" value="P:substituted mannan metabolic process"/>
    <property type="evidence" value="ECO:0007669"/>
    <property type="project" value="InterPro"/>
</dbReference>
<feature type="domain" description="GH26" evidence="5">
    <location>
        <begin position="31"/>
        <end position="376"/>
    </location>
</feature>
<dbReference type="Pfam" id="PF17957">
    <property type="entry name" value="Big_7"/>
    <property type="match status" value="1"/>
</dbReference>
<keyword evidence="7" id="KW-1185">Reference proteome</keyword>
<protein>
    <recommendedName>
        <fullName evidence="5">GH26 domain-containing protein</fullName>
    </recommendedName>
</protein>